<name>A0AAV4R1B5_CAEEX</name>
<gene>
    <name evidence="2" type="ORF">CEXT_784601</name>
</gene>
<evidence type="ECO:0000256" key="1">
    <source>
        <dbReference type="SAM" id="MobiDB-lite"/>
    </source>
</evidence>
<evidence type="ECO:0000313" key="2">
    <source>
        <dbReference type="EMBL" id="GIY15277.1"/>
    </source>
</evidence>
<reference evidence="2 3" key="1">
    <citation type="submission" date="2021-06" db="EMBL/GenBank/DDBJ databases">
        <title>Caerostris extrusa draft genome.</title>
        <authorList>
            <person name="Kono N."/>
            <person name="Arakawa K."/>
        </authorList>
    </citation>
    <scope>NUCLEOTIDE SEQUENCE [LARGE SCALE GENOMIC DNA]</scope>
</reference>
<evidence type="ECO:0000313" key="3">
    <source>
        <dbReference type="Proteomes" id="UP001054945"/>
    </source>
</evidence>
<sequence>MDETRARTNEPIDTPKNFTDTEIDMSQGDAIIINDDDNDELLPQPDDFCYHRLSLLPSSNTASCDFLCYQRFQLLSSSSSTTVVFYSNGFPATIVCHCCHHLTLLRVTFVSAVNVSNCCHRLLLLPSSNIASCDFICCQRFQLLSSSSSSTATVVFYYSSDFCYHRLSLLPSSNTASCDFLCCRRFLLPPSSSTVAVTCYHRATSFTVVVFLCCRPHDDFERNNFCHL</sequence>
<evidence type="ECO:0008006" key="4">
    <source>
        <dbReference type="Google" id="ProtNLM"/>
    </source>
</evidence>
<dbReference type="Proteomes" id="UP001054945">
    <property type="component" value="Unassembled WGS sequence"/>
</dbReference>
<dbReference type="AlphaFoldDB" id="A0AAV4R1B5"/>
<dbReference type="EMBL" id="BPLR01007218">
    <property type="protein sequence ID" value="GIY15277.1"/>
    <property type="molecule type" value="Genomic_DNA"/>
</dbReference>
<organism evidence="2 3">
    <name type="scientific">Caerostris extrusa</name>
    <name type="common">Bark spider</name>
    <name type="synonym">Caerostris bankana</name>
    <dbReference type="NCBI Taxonomy" id="172846"/>
    <lineage>
        <taxon>Eukaryota</taxon>
        <taxon>Metazoa</taxon>
        <taxon>Ecdysozoa</taxon>
        <taxon>Arthropoda</taxon>
        <taxon>Chelicerata</taxon>
        <taxon>Arachnida</taxon>
        <taxon>Araneae</taxon>
        <taxon>Araneomorphae</taxon>
        <taxon>Entelegynae</taxon>
        <taxon>Araneoidea</taxon>
        <taxon>Araneidae</taxon>
        <taxon>Caerostris</taxon>
    </lineage>
</organism>
<keyword evidence="3" id="KW-1185">Reference proteome</keyword>
<feature type="region of interest" description="Disordered" evidence="1">
    <location>
        <begin position="1"/>
        <end position="20"/>
    </location>
</feature>
<feature type="compositionally biased region" description="Basic and acidic residues" evidence="1">
    <location>
        <begin position="1"/>
        <end position="10"/>
    </location>
</feature>
<accession>A0AAV4R1B5</accession>
<proteinExistence type="predicted"/>
<protein>
    <recommendedName>
        <fullName evidence="4">C-CAP/cofactor C-like domain-containing protein</fullName>
    </recommendedName>
</protein>
<comment type="caution">
    <text evidence="2">The sequence shown here is derived from an EMBL/GenBank/DDBJ whole genome shotgun (WGS) entry which is preliminary data.</text>
</comment>